<sequence length="263" mass="29337">MLQLMTDINKCDMHIHTCFSDGEDSPEEAIMWARNCGMECVAITDHDDVRGLKRAEAQAEKLGMIFHSGIELSTDFKGIKLHILGYDIDTKDEALKKACAVAAARRVNRNKKLVEVLNKTYGLTWEEVKAETTSEYVGRPHMAKALVKKGLADDVRDAFKKIFSKPEIASVKKENMSAEEAINIIKGAGGTPVLAHPGKIRKIGEKGSEEFFENVEKIILELSQMGLEGLECIHKDHSEQEADSFMKMAQKLNLLITRGSDHH</sequence>
<accession>A0ABR9QYT5</accession>
<dbReference type="InterPro" id="IPR003141">
    <property type="entry name" value="Pol/His_phosphatase_N"/>
</dbReference>
<gene>
    <name evidence="2" type="ORF">INF20_06985</name>
</gene>
<dbReference type="CDD" id="cd07438">
    <property type="entry name" value="PHP_HisPPase_AMP"/>
    <property type="match status" value="1"/>
</dbReference>
<evidence type="ECO:0000313" key="3">
    <source>
        <dbReference type="Proteomes" id="UP001516588"/>
    </source>
</evidence>
<dbReference type="PANTHER" id="PTHR42924:SF3">
    <property type="entry name" value="POLYMERASE_HISTIDINOL PHOSPHATASE N-TERMINAL DOMAIN-CONTAINING PROTEIN"/>
    <property type="match status" value="1"/>
</dbReference>
<dbReference type="InterPro" id="IPR016195">
    <property type="entry name" value="Pol/histidinol_Pase-like"/>
</dbReference>
<dbReference type="InterPro" id="IPR052018">
    <property type="entry name" value="PHP_domain"/>
</dbReference>
<dbReference type="RefSeq" id="WP_226385658.1">
    <property type="nucleotide sequence ID" value="NZ_JADCKA010000013.1"/>
</dbReference>
<dbReference type="Gene3D" id="3.20.20.140">
    <property type="entry name" value="Metal-dependent hydrolases"/>
    <property type="match status" value="1"/>
</dbReference>
<dbReference type="Gene3D" id="1.10.150.650">
    <property type="match status" value="1"/>
</dbReference>
<evidence type="ECO:0000259" key="1">
    <source>
        <dbReference type="SMART" id="SM00481"/>
    </source>
</evidence>
<reference evidence="2 3" key="1">
    <citation type="submission" date="2020-10" db="EMBL/GenBank/DDBJ databases">
        <title>ChiBAC.</title>
        <authorList>
            <person name="Zenner C."/>
            <person name="Hitch T.C.A."/>
            <person name="Clavel T."/>
        </authorList>
    </citation>
    <scope>NUCLEOTIDE SEQUENCE [LARGE SCALE GENOMIC DNA]</scope>
    <source>
        <strain evidence="2 3">DSM 108706</strain>
    </source>
</reference>
<name>A0ABR9QYT5_9FIRM</name>
<dbReference type="Proteomes" id="UP001516588">
    <property type="component" value="Unassembled WGS sequence"/>
</dbReference>
<dbReference type="InterPro" id="IPR004013">
    <property type="entry name" value="PHP_dom"/>
</dbReference>
<dbReference type="EMBL" id="JADCKA010000013">
    <property type="protein sequence ID" value="MBE5036013.1"/>
    <property type="molecule type" value="Genomic_DNA"/>
</dbReference>
<proteinExistence type="predicted"/>
<dbReference type="SMART" id="SM00481">
    <property type="entry name" value="POLIIIAc"/>
    <property type="match status" value="1"/>
</dbReference>
<dbReference type="Pfam" id="PF02811">
    <property type="entry name" value="PHP"/>
    <property type="match status" value="1"/>
</dbReference>
<comment type="caution">
    <text evidence="2">The sequence shown here is derived from an EMBL/GenBank/DDBJ whole genome shotgun (WGS) entry which is preliminary data.</text>
</comment>
<protein>
    <submittedName>
        <fullName evidence="2">PHP domain-containing protein</fullName>
    </submittedName>
</protein>
<evidence type="ECO:0000313" key="2">
    <source>
        <dbReference type="EMBL" id="MBE5036013.1"/>
    </source>
</evidence>
<dbReference type="SUPFAM" id="SSF89550">
    <property type="entry name" value="PHP domain-like"/>
    <property type="match status" value="1"/>
</dbReference>
<feature type="domain" description="Polymerase/histidinol phosphatase N-terminal" evidence="1">
    <location>
        <begin position="11"/>
        <end position="76"/>
    </location>
</feature>
<keyword evidence="3" id="KW-1185">Reference proteome</keyword>
<dbReference type="PANTHER" id="PTHR42924">
    <property type="entry name" value="EXONUCLEASE"/>
    <property type="match status" value="1"/>
</dbReference>
<organism evidence="2 3">
    <name type="scientific">Gallibacter intestinalis</name>
    <dbReference type="NCBI Taxonomy" id="2779356"/>
    <lineage>
        <taxon>Bacteria</taxon>
        <taxon>Bacillati</taxon>
        <taxon>Bacillota</taxon>
        <taxon>Clostridia</taxon>
        <taxon>Eubacteriales</taxon>
        <taxon>Eubacteriaceae</taxon>
        <taxon>Gallibacter</taxon>
    </lineage>
</organism>